<dbReference type="HOGENOM" id="CLU_162719_0_0_7"/>
<reference evidence="1 2" key="1">
    <citation type="journal article" date="2011" name="Mol. Biol. Evol.">
        <title>Comparative genomic analysis of fruiting body formation in Myxococcales.</title>
        <authorList>
            <person name="Huntley S."/>
            <person name="Hamann N."/>
            <person name="Wegener-Feldbrugge S."/>
            <person name="Treuner-Lange A."/>
            <person name="Kube M."/>
            <person name="Reinhardt R."/>
            <person name="Klages S."/>
            <person name="Muller R."/>
            <person name="Ronning C.M."/>
            <person name="Nierman W.C."/>
            <person name="Sogaard-Andersen L."/>
        </authorList>
    </citation>
    <scope>NUCLEOTIDE SEQUENCE [LARGE SCALE GENOMIC DNA]</scope>
    <source>
        <strain evidence="1 2">DW4/3-1</strain>
    </source>
</reference>
<accession>E3G0H9</accession>
<sequence length="124" mass="13877">MKTRETTRATAASWQEEARSARWTEEIAEAVFRAQEAEGISLWAFCQRHGLSYARVRFWQQRRSREQQPLSLVPVRVSGAALPDESGAGGLEMEVSGVRVQVREGASQELISRVVRALKESTAC</sequence>
<name>E3G0H9_STIAD</name>
<evidence type="ECO:0000313" key="2">
    <source>
        <dbReference type="Proteomes" id="UP000001351"/>
    </source>
</evidence>
<keyword evidence="2" id="KW-1185">Reference proteome</keyword>
<proteinExistence type="predicted"/>
<dbReference type="STRING" id="378806.STAUR_5984"/>
<dbReference type="EMBL" id="CP002271">
    <property type="protein sequence ID" value="ADO73744.1"/>
    <property type="molecule type" value="Genomic_DNA"/>
</dbReference>
<protein>
    <submittedName>
        <fullName evidence="1">Transposase, Orf 1</fullName>
    </submittedName>
</protein>
<dbReference type="AlphaFoldDB" id="E3G0H9"/>
<evidence type="ECO:0000313" key="1">
    <source>
        <dbReference type="EMBL" id="ADO73744.1"/>
    </source>
</evidence>
<dbReference type="NCBIfam" id="NF047593">
    <property type="entry name" value="IS66_ISAeme5_TnpA"/>
    <property type="match status" value="1"/>
</dbReference>
<organism evidence="1 2">
    <name type="scientific">Stigmatella aurantiaca (strain DW4/3-1)</name>
    <dbReference type="NCBI Taxonomy" id="378806"/>
    <lineage>
        <taxon>Bacteria</taxon>
        <taxon>Pseudomonadati</taxon>
        <taxon>Myxococcota</taxon>
        <taxon>Myxococcia</taxon>
        <taxon>Myxococcales</taxon>
        <taxon>Cystobacterineae</taxon>
        <taxon>Archangiaceae</taxon>
        <taxon>Stigmatella</taxon>
    </lineage>
</organism>
<gene>
    <name evidence="1" type="ordered locus">STAUR_5984</name>
</gene>
<dbReference type="KEGG" id="sur:STAUR_5984"/>
<dbReference type="Proteomes" id="UP000001351">
    <property type="component" value="Chromosome"/>
</dbReference>